<evidence type="ECO:0000256" key="5">
    <source>
        <dbReference type="ARBA" id="ARBA00023014"/>
    </source>
</evidence>
<dbReference type="GO" id="GO:0051537">
    <property type="term" value="F:2 iron, 2 sulfur cluster binding"/>
    <property type="evidence" value="ECO:0007669"/>
    <property type="project" value="UniProtKB-KW"/>
</dbReference>
<dbReference type="PANTHER" id="PTHR10293:SF16">
    <property type="entry name" value="GLUTAREDOXIN-RELATED PROTEIN 5, MITOCHONDRIAL"/>
    <property type="match status" value="1"/>
</dbReference>
<name>A0A8J7TTV2_9PROT</name>
<protein>
    <recommendedName>
        <fullName evidence="7">Glutaredoxin</fullName>
    </recommendedName>
</protein>
<comment type="caution">
    <text evidence="10">The sequence shown here is derived from an EMBL/GenBank/DDBJ whole genome shotgun (WGS) entry which is preliminary data.</text>
</comment>
<accession>A0A8J7TTV2</accession>
<dbReference type="InterPro" id="IPR004480">
    <property type="entry name" value="Monothiol_GRX-rel"/>
</dbReference>
<dbReference type="InterPro" id="IPR014434">
    <property type="entry name" value="Monothiol_GRX"/>
</dbReference>
<feature type="domain" description="Glutaredoxin" evidence="9">
    <location>
        <begin position="29"/>
        <end position="94"/>
    </location>
</feature>
<dbReference type="Pfam" id="PF00462">
    <property type="entry name" value="Glutaredoxin"/>
    <property type="match status" value="1"/>
</dbReference>
<evidence type="ECO:0000256" key="1">
    <source>
        <dbReference type="ARBA" id="ARBA00009630"/>
    </source>
</evidence>
<evidence type="ECO:0000256" key="2">
    <source>
        <dbReference type="ARBA" id="ARBA00022714"/>
    </source>
</evidence>
<keyword evidence="2 8" id="KW-0001">2Fe-2S</keyword>
<gene>
    <name evidence="10" type="primary">grxD</name>
    <name evidence="10" type="ORF">J0H12_07645</name>
</gene>
<dbReference type="InterPro" id="IPR036249">
    <property type="entry name" value="Thioredoxin-like_sf"/>
</dbReference>
<evidence type="ECO:0000259" key="9">
    <source>
        <dbReference type="Pfam" id="PF00462"/>
    </source>
</evidence>
<organism evidence="10 11">
    <name type="scientific">Candidatus Paracaedimonas acanthamoebae</name>
    <dbReference type="NCBI Taxonomy" id="244581"/>
    <lineage>
        <taxon>Bacteria</taxon>
        <taxon>Pseudomonadati</taxon>
        <taxon>Pseudomonadota</taxon>
        <taxon>Alphaproteobacteria</taxon>
        <taxon>Holosporales</taxon>
        <taxon>Caedimonadaceae</taxon>
        <taxon>Candidatus Paracaedimonas</taxon>
    </lineage>
</organism>
<dbReference type="PIRSF" id="PIRSF005894">
    <property type="entry name" value="Monothiol_GRX"/>
    <property type="match status" value="1"/>
</dbReference>
<evidence type="ECO:0000256" key="7">
    <source>
        <dbReference type="PIRNR" id="PIRNR005894"/>
    </source>
</evidence>
<dbReference type="SUPFAM" id="SSF52833">
    <property type="entry name" value="Thioredoxin-like"/>
    <property type="match status" value="1"/>
</dbReference>
<dbReference type="EMBL" id="JAFKGL010000048">
    <property type="protein sequence ID" value="MBN9413771.1"/>
    <property type="molecule type" value="Genomic_DNA"/>
</dbReference>
<evidence type="ECO:0000313" key="10">
    <source>
        <dbReference type="EMBL" id="MBN9413771.1"/>
    </source>
</evidence>
<reference evidence="10" key="1">
    <citation type="submission" date="2021-02" db="EMBL/GenBank/DDBJ databases">
        <title>Thiocyanate and organic carbon inputs drive convergent selection for specific autotrophic Afipia and Thiobacillus strains within complex microbiomes.</title>
        <authorList>
            <person name="Huddy R.J."/>
            <person name="Sachdeva R."/>
            <person name="Kadzinga F."/>
            <person name="Kantor R.S."/>
            <person name="Harrison S.T.L."/>
            <person name="Banfield J.F."/>
        </authorList>
    </citation>
    <scope>NUCLEOTIDE SEQUENCE</scope>
    <source>
        <strain evidence="10">SCN18_10_11_15_R4_P_38_20</strain>
    </source>
</reference>
<dbReference type="InterPro" id="IPR002109">
    <property type="entry name" value="Glutaredoxin"/>
</dbReference>
<dbReference type="FunFam" id="3.40.30.10:FF:000005">
    <property type="entry name" value="Glutaredoxin 5"/>
    <property type="match status" value="1"/>
</dbReference>
<keyword evidence="6" id="KW-0676">Redox-active center</keyword>
<dbReference type="AlphaFoldDB" id="A0A8J7TTV2"/>
<dbReference type="Proteomes" id="UP000664414">
    <property type="component" value="Unassembled WGS sequence"/>
</dbReference>
<dbReference type="NCBIfam" id="TIGR00365">
    <property type="entry name" value="Grx4 family monothiol glutaredoxin"/>
    <property type="match status" value="1"/>
</dbReference>
<keyword evidence="5 8" id="KW-0411">Iron-sulfur</keyword>
<dbReference type="Gene3D" id="3.40.30.10">
    <property type="entry name" value="Glutaredoxin"/>
    <property type="match status" value="1"/>
</dbReference>
<feature type="binding site" evidence="8">
    <location>
        <position position="42"/>
    </location>
    <ligand>
        <name>[2Fe-2S] cluster</name>
        <dbReference type="ChEBI" id="CHEBI:190135"/>
        <note>ligand shared between dimeric partners</note>
    </ligand>
</feature>
<evidence type="ECO:0000256" key="3">
    <source>
        <dbReference type="ARBA" id="ARBA00022723"/>
    </source>
</evidence>
<evidence type="ECO:0000256" key="4">
    <source>
        <dbReference type="ARBA" id="ARBA00023004"/>
    </source>
</evidence>
<dbReference type="PANTHER" id="PTHR10293">
    <property type="entry name" value="GLUTAREDOXIN FAMILY MEMBER"/>
    <property type="match status" value="1"/>
</dbReference>
<keyword evidence="3 8" id="KW-0479">Metal-binding</keyword>
<proteinExistence type="inferred from homology"/>
<dbReference type="GO" id="GO:0046872">
    <property type="term" value="F:metal ion binding"/>
    <property type="evidence" value="ECO:0007669"/>
    <property type="project" value="UniProtKB-KW"/>
</dbReference>
<sequence length="105" mass="11797">MSVAQIRKYTSSPKPVAERIAEQVKASPVVVYMKGTPKSPQCGLSRAVVEVLRRENLAKYDYYNILEDEVLRQGVKDYSNWPTIPQVYIGGEFVGGCDIFLDMHG</sequence>
<dbReference type="CDD" id="cd03028">
    <property type="entry name" value="GRX_PICOT_like"/>
    <property type="match status" value="1"/>
</dbReference>
<dbReference type="PROSITE" id="PS51354">
    <property type="entry name" value="GLUTAREDOXIN_2"/>
    <property type="match status" value="1"/>
</dbReference>
<evidence type="ECO:0000256" key="6">
    <source>
        <dbReference type="ARBA" id="ARBA00023284"/>
    </source>
</evidence>
<evidence type="ECO:0000313" key="11">
    <source>
        <dbReference type="Proteomes" id="UP000664414"/>
    </source>
</evidence>
<dbReference type="GO" id="GO:0015036">
    <property type="term" value="F:disulfide oxidoreductase activity"/>
    <property type="evidence" value="ECO:0007669"/>
    <property type="project" value="InterPro"/>
</dbReference>
<keyword evidence="4 8" id="KW-0408">Iron</keyword>
<comment type="similarity">
    <text evidence="1 7">Belongs to the glutaredoxin family. Monothiol subfamily.</text>
</comment>
<evidence type="ECO:0000256" key="8">
    <source>
        <dbReference type="PIRSR" id="PIRSR005894-2"/>
    </source>
</evidence>
<dbReference type="InterPro" id="IPR033658">
    <property type="entry name" value="GRX_PICOT-like"/>
</dbReference>